<sequence length="230" mass="26610">MQLSRFLQLKTPYSRQRVRVLLAQGRVRVGDEIITDAHREIDRFIRVELDNELLQEAQSRYLMLHKPAGIVSATVHSEHKTVIELLPQSLRQGLHLAGRLDLKTSGLMLLTNDGSWSRRVTQPESKIAKVYRVTTRDPVPDEAQVVFQKGIYFRYENITTRPAQLERIDDYNSRLAIHEGRYHQVKRMFGYFDNEVTALHRESIGALTLDPDLRPGEFRFLTAAEVALFE</sequence>
<dbReference type="EC" id="5.4.99.-" evidence="7"/>
<evidence type="ECO:0000256" key="7">
    <source>
        <dbReference type="RuleBase" id="RU003887"/>
    </source>
</evidence>
<accession>A0ABS2W843</accession>
<feature type="domain" description="Pseudouridine synthase RsuA/RluA-like" evidence="8">
    <location>
        <begin position="61"/>
        <end position="189"/>
    </location>
</feature>
<dbReference type="InterPro" id="IPR006145">
    <property type="entry name" value="PsdUridine_synth_RsuA/RluA"/>
</dbReference>
<dbReference type="InterPro" id="IPR050343">
    <property type="entry name" value="RsuA_PseudoU_synthase"/>
</dbReference>
<evidence type="ECO:0000256" key="6">
    <source>
        <dbReference type="PROSITE-ProRule" id="PRU00182"/>
    </source>
</evidence>
<dbReference type="Gene3D" id="3.10.290.10">
    <property type="entry name" value="RNA-binding S4 domain"/>
    <property type="match status" value="1"/>
</dbReference>
<name>A0ABS2W843_9GAMM</name>
<keyword evidence="10" id="KW-1185">Reference proteome</keyword>
<dbReference type="InterPro" id="IPR036986">
    <property type="entry name" value="S4_RNA-bd_sf"/>
</dbReference>
<dbReference type="PROSITE" id="PS01149">
    <property type="entry name" value="PSI_RSU"/>
    <property type="match status" value="1"/>
</dbReference>
<dbReference type="InterPro" id="IPR020094">
    <property type="entry name" value="TruA/RsuA/RluB/E/F_N"/>
</dbReference>
<evidence type="ECO:0000256" key="5">
    <source>
        <dbReference type="ARBA" id="ARBA00037590"/>
    </source>
</evidence>
<evidence type="ECO:0000259" key="8">
    <source>
        <dbReference type="Pfam" id="PF00849"/>
    </source>
</evidence>
<evidence type="ECO:0000313" key="10">
    <source>
        <dbReference type="Proteomes" id="UP000760472"/>
    </source>
</evidence>
<dbReference type="InterPro" id="IPR020103">
    <property type="entry name" value="PsdUridine_synth_cat_dom_sf"/>
</dbReference>
<evidence type="ECO:0000256" key="1">
    <source>
        <dbReference type="ARBA" id="ARBA00008348"/>
    </source>
</evidence>
<dbReference type="EMBL" id="JAFFZP010000015">
    <property type="protein sequence ID" value="MBN0987869.1"/>
    <property type="molecule type" value="Genomic_DNA"/>
</dbReference>
<comment type="similarity">
    <text evidence="1 7">Belongs to the pseudouridine synthase RsuA family.</text>
</comment>
<comment type="function">
    <text evidence="5">Responsible for synthesis of pseudouridine from uracil-516 in 16S ribosomal RNA.</text>
</comment>
<comment type="catalytic activity">
    <reaction evidence="4">
        <text>uridine(516) in 16S rRNA = pseudouridine(516) in 16S rRNA</text>
        <dbReference type="Rhea" id="RHEA:38867"/>
        <dbReference type="Rhea" id="RHEA-COMP:10089"/>
        <dbReference type="Rhea" id="RHEA-COMP:10090"/>
        <dbReference type="ChEBI" id="CHEBI:65314"/>
        <dbReference type="ChEBI" id="CHEBI:65315"/>
        <dbReference type="EC" id="5.4.99.19"/>
    </reaction>
</comment>
<protein>
    <recommendedName>
        <fullName evidence="7">Pseudouridine synthase</fullName>
        <ecNumber evidence="7">5.4.99.-</ecNumber>
    </recommendedName>
</protein>
<evidence type="ECO:0000256" key="4">
    <source>
        <dbReference type="ARBA" id="ARBA00036749"/>
    </source>
</evidence>
<dbReference type="Proteomes" id="UP000760472">
    <property type="component" value="Unassembled WGS sequence"/>
</dbReference>
<dbReference type="PANTHER" id="PTHR47683:SF4">
    <property type="entry name" value="PSEUDOURIDINE SYNTHASE"/>
    <property type="match status" value="1"/>
</dbReference>
<dbReference type="PROSITE" id="PS50889">
    <property type="entry name" value="S4"/>
    <property type="match status" value="1"/>
</dbReference>
<evidence type="ECO:0000256" key="2">
    <source>
        <dbReference type="ARBA" id="ARBA00022884"/>
    </source>
</evidence>
<dbReference type="SUPFAM" id="SSF55174">
    <property type="entry name" value="Alpha-L RNA-binding motif"/>
    <property type="match status" value="1"/>
</dbReference>
<keyword evidence="3 7" id="KW-0413">Isomerase</keyword>
<evidence type="ECO:0000313" key="9">
    <source>
        <dbReference type="EMBL" id="MBN0987869.1"/>
    </source>
</evidence>
<organism evidence="9 10">
    <name type="scientific">Amphritea pacifica</name>
    <dbReference type="NCBI Taxonomy" id="2811233"/>
    <lineage>
        <taxon>Bacteria</taxon>
        <taxon>Pseudomonadati</taxon>
        <taxon>Pseudomonadota</taxon>
        <taxon>Gammaproteobacteria</taxon>
        <taxon>Oceanospirillales</taxon>
        <taxon>Oceanospirillaceae</taxon>
        <taxon>Amphritea</taxon>
    </lineage>
</organism>
<evidence type="ECO:0000256" key="3">
    <source>
        <dbReference type="ARBA" id="ARBA00023235"/>
    </source>
</evidence>
<proteinExistence type="inferred from homology"/>
<dbReference type="Gene3D" id="3.30.70.580">
    <property type="entry name" value="Pseudouridine synthase I, catalytic domain, N-terminal subdomain"/>
    <property type="match status" value="1"/>
</dbReference>
<dbReference type="Pfam" id="PF00849">
    <property type="entry name" value="PseudoU_synth_2"/>
    <property type="match status" value="1"/>
</dbReference>
<comment type="caution">
    <text evidence="9">The sequence shown here is derived from an EMBL/GenBank/DDBJ whole genome shotgun (WGS) entry which is preliminary data.</text>
</comment>
<dbReference type="RefSeq" id="WP_205212380.1">
    <property type="nucleotide sequence ID" value="NZ_JAFFZO010000053.1"/>
</dbReference>
<dbReference type="CDD" id="cd02553">
    <property type="entry name" value="PseudoU_synth_RsuA"/>
    <property type="match status" value="1"/>
</dbReference>
<gene>
    <name evidence="9" type="ORF">JW498_10870</name>
</gene>
<dbReference type="PANTHER" id="PTHR47683">
    <property type="entry name" value="PSEUDOURIDINE SYNTHASE FAMILY PROTEIN-RELATED"/>
    <property type="match status" value="1"/>
</dbReference>
<dbReference type="NCBIfam" id="TIGR00093">
    <property type="entry name" value="pseudouridine synthase"/>
    <property type="match status" value="1"/>
</dbReference>
<dbReference type="SUPFAM" id="SSF55120">
    <property type="entry name" value="Pseudouridine synthase"/>
    <property type="match status" value="1"/>
</dbReference>
<reference evidence="9 10" key="1">
    <citation type="submission" date="2021-02" db="EMBL/GenBank/DDBJ databases">
        <title>A novel species of genus Amphritea isolated from a fishpond in China.</title>
        <authorList>
            <person name="Lu H."/>
        </authorList>
    </citation>
    <scope>NUCLEOTIDE SEQUENCE [LARGE SCALE GENOMIC DNA]</scope>
    <source>
        <strain evidence="9 10">RP18W</strain>
    </source>
</reference>
<dbReference type="Gene3D" id="3.30.70.1560">
    <property type="entry name" value="Alpha-L RNA-binding motif"/>
    <property type="match status" value="1"/>
</dbReference>
<keyword evidence="2 6" id="KW-0694">RNA-binding</keyword>
<dbReference type="InterPro" id="IPR018496">
    <property type="entry name" value="PsdUridine_synth_RsuA/RluB_CS"/>
</dbReference>
<dbReference type="InterPro" id="IPR000748">
    <property type="entry name" value="PsdUridine_synth_RsuA/RluB/E/F"/>
</dbReference>
<dbReference type="InterPro" id="IPR042092">
    <property type="entry name" value="PsdUridine_s_RsuA/RluB/E/F_cat"/>
</dbReference>